<accession>A0A848MQS8</accession>
<dbReference type="Proteomes" id="UP000585363">
    <property type="component" value="Unassembled WGS sequence"/>
</dbReference>
<dbReference type="GO" id="GO:0009086">
    <property type="term" value="P:methionine biosynthetic process"/>
    <property type="evidence" value="ECO:0007669"/>
    <property type="project" value="UniProtKB-KW"/>
</dbReference>
<keyword evidence="7 12" id="KW-0560">Oxidoreductase</keyword>
<dbReference type="CDD" id="cd00537">
    <property type="entry name" value="MTHFR"/>
    <property type="match status" value="1"/>
</dbReference>
<comment type="cofactor">
    <cofactor evidence="1 12">
        <name>FAD</name>
        <dbReference type="ChEBI" id="CHEBI:57692"/>
    </cofactor>
</comment>
<evidence type="ECO:0000256" key="9">
    <source>
        <dbReference type="ARBA" id="ARBA00023167"/>
    </source>
</evidence>
<dbReference type="GO" id="GO:0071949">
    <property type="term" value="F:FAD binding"/>
    <property type="evidence" value="ECO:0007669"/>
    <property type="project" value="TreeGrafter"/>
</dbReference>
<dbReference type="GO" id="GO:0005829">
    <property type="term" value="C:cytosol"/>
    <property type="evidence" value="ECO:0007669"/>
    <property type="project" value="InterPro"/>
</dbReference>
<dbReference type="Pfam" id="PF02219">
    <property type="entry name" value="MTHFR"/>
    <property type="match status" value="1"/>
</dbReference>
<dbReference type="RefSeq" id="WP_169405184.1">
    <property type="nucleotide sequence ID" value="NZ_JAADJU010000014.1"/>
</dbReference>
<evidence type="ECO:0000256" key="5">
    <source>
        <dbReference type="ARBA" id="ARBA00022630"/>
    </source>
</evidence>
<evidence type="ECO:0000256" key="1">
    <source>
        <dbReference type="ARBA" id="ARBA00001974"/>
    </source>
</evidence>
<comment type="similarity">
    <text evidence="3 12">Belongs to the methylenetetrahydrofolate reductase family.</text>
</comment>
<evidence type="ECO:0000256" key="3">
    <source>
        <dbReference type="ARBA" id="ARBA00006743"/>
    </source>
</evidence>
<comment type="pathway">
    <text evidence="10">Amino-acid biosynthesis; L-methionine biosynthesis via de novo pathway.</text>
</comment>
<dbReference type="InterPro" id="IPR029041">
    <property type="entry name" value="FAD-linked_oxidoreductase-like"/>
</dbReference>
<dbReference type="AlphaFoldDB" id="A0A848MQS8"/>
<dbReference type="NCBIfam" id="TIGR00676">
    <property type="entry name" value="fadh2"/>
    <property type="match status" value="1"/>
</dbReference>
<dbReference type="UniPathway" id="UPA00193"/>
<dbReference type="EC" id="1.5.1.54" evidence="12"/>
<dbReference type="NCBIfam" id="NF006950">
    <property type="entry name" value="PRK09432.1"/>
    <property type="match status" value="1"/>
</dbReference>
<evidence type="ECO:0000256" key="6">
    <source>
        <dbReference type="ARBA" id="ARBA00022827"/>
    </source>
</evidence>
<evidence type="ECO:0000256" key="7">
    <source>
        <dbReference type="ARBA" id="ARBA00023002"/>
    </source>
</evidence>
<reference evidence="13 14" key="1">
    <citation type="submission" date="2020-01" db="EMBL/GenBank/DDBJ databases">
        <authorList>
            <person name="Lee S.D."/>
        </authorList>
    </citation>
    <scope>NUCLEOTIDE SEQUENCE [LARGE SCALE GENOMIC DNA]</scope>
    <source>
        <strain evidence="13 14">SAP-1</strain>
    </source>
</reference>
<organism evidence="13 14">
    <name type="scientific">Rouxiella aceris</name>
    <dbReference type="NCBI Taxonomy" id="2703884"/>
    <lineage>
        <taxon>Bacteria</taxon>
        <taxon>Pseudomonadati</taxon>
        <taxon>Pseudomonadota</taxon>
        <taxon>Gammaproteobacteria</taxon>
        <taxon>Enterobacterales</taxon>
        <taxon>Yersiniaceae</taxon>
        <taxon>Rouxiella</taxon>
    </lineage>
</organism>
<dbReference type="InterPro" id="IPR004620">
    <property type="entry name" value="MTHF_reductase_bac"/>
</dbReference>
<comment type="catalytic activity">
    <reaction evidence="11">
        <text>(6S)-5-methyl-5,6,7,8-tetrahydrofolate + NAD(+) = (6R)-5,10-methylene-5,6,7,8-tetrahydrofolate + NADH + H(+)</text>
        <dbReference type="Rhea" id="RHEA:19821"/>
        <dbReference type="ChEBI" id="CHEBI:15378"/>
        <dbReference type="ChEBI" id="CHEBI:15636"/>
        <dbReference type="ChEBI" id="CHEBI:18608"/>
        <dbReference type="ChEBI" id="CHEBI:57540"/>
        <dbReference type="ChEBI" id="CHEBI:57945"/>
        <dbReference type="EC" id="1.5.1.54"/>
    </reaction>
    <physiologicalReaction direction="right-to-left" evidence="11">
        <dbReference type="Rhea" id="RHEA:19823"/>
    </physiologicalReaction>
</comment>
<evidence type="ECO:0000256" key="8">
    <source>
        <dbReference type="ARBA" id="ARBA00023027"/>
    </source>
</evidence>
<proteinExistence type="inferred from homology"/>
<evidence type="ECO:0000313" key="13">
    <source>
        <dbReference type="EMBL" id="NMP29476.1"/>
    </source>
</evidence>
<dbReference type="PANTHER" id="PTHR45754:SF3">
    <property type="entry name" value="METHYLENETETRAHYDROFOLATE REDUCTASE (NADPH)"/>
    <property type="match status" value="1"/>
</dbReference>
<dbReference type="GO" id="GO:0106312">
    <property type="term" value="F:methylenetetrahydrofolate reductase (NADH) activity"/>
    <property type="evidence" value="ECO:0007669"/>
    <property type="project" value="UniProtKB-EC"/>
</dbReference>
<evidence type="ECO:0000256" key="10">
    <source>
        <dbReference type="ARBA" id="ARBA00034478"/>
    </source>
</evidence>
<keyword evidence="4" id="KW-0028">Amino-acid biosynthesis</keyword>
<dbReference type="InterPro" id="IPR003171">
    <property type="entry name" value="Mehydrof_redctse-like"/>
</dbReference>
<sequence length="299" mass="33607">MSFFHANQREALNQNLAELQGQINVSFEFFPPRTPEMENTLWNSIDRLSSLKPKFVSVTYGANSGERDRTHSIIKGIKERTGLEAAPHLTCVDATPDELRQIARDYWQSGIRHIVALRGDLPPNSGKPEMYAVDLVHLLKEVGDFDISVAAYPEVHPEAKSAQADLINLKRKIDAGANRAITQFFFDVESYLRFRDRCASAGIDVEIVPGILPVSNFKQLQRFATMTNVRVPNWMTSMFAGLDDDAETRKMVGANIAMDMVKILSREGVKDFHFYTLNRAEMSYAICHTLGVRPEIASA</sequence>
<dbReference type="SUPFAM" id="SSF51730">
    <property type="entry name" value="FAD-linked oxidoreductase"/>
    <property type="match status" value="1"/>
</dbReference>
<comment type="pathway">
    <text evidence="2 12">One-carbon metabolism; tetrahydrofolate interconversion.</text>
</comment>
<name>A0A848MQS8_9GAMM</name>
<evidence type="ECO:0000256" key="2">
    <source>
        <dbReference type="ARBA" id="ARBA00004777"/>
    </source>
</evidence>
<evidence type="ECO:0000256" key="4">
    <source>
        <dbReference type="ARBA" id="ARBA00022605"/>
    </source>
</evidence>
<keyword evidence="6 12" id="KW-0274">FAD</keyword>
<comment type="caution">
    <text evidence="13">The sequence shown here is derived from an EMBL/GenBank/DDBJ whole genome shotgun (WGS) entry which is preliminary data.</text>
</comment>
<dbReference type="PANTHER" id="PTHR45754">
    <property type="entry name" value="METHYLENETETRAHYDROFOLATE REDUCTASE"/>
    <property type="match status" value="1"/>
</dbReference>
<keyword evidence="14" id="KW-1185">Reference proteome</keyword>
<gene>
    <name evidence="13" type="primary">metF</name>
    <name evidence="13" type="ORF">GW590_21755</name>
</gene>
<evidence type="ECO:0000313" key="14">
    <source>
        <dbReference type="Proteomes" id="UP000585363"/>
    </source>
</evidence>
<dbReference type="Gene3D" id="3.20.20.220">
    <property type="match status" value="1"/>
</dbReference>
<protein>
    <recommendedName>
        <fullName evidence="12">Methylenetetrahydrofolate reductase</fullName>
        <ecNumber evidence="12">1.5.1.54</ecNumber>
    </recommendedName>
</protein>
<dbReference type="FunFam" id="3.20.20.220:FF:000001">
    <property type="entry name" value="Methylenetetrahydrofolate reductase"/>
    <property type="match status" value="1"/>
</dbReference>
<evidence type="ECO:0000256" key="12">
    <source>
        <dbReference type="RuleBase" id="RU003862"/>
    </source>
</evidence>
<keyword evidence="5 12" id="KW-0285">Flavoprotein</keyword>
<dbReference type="GO" id="GO:0035999">
    <property type="term" value="P:tetrahydrofolate interconversion"/>
    <property type="evidence" value="ECO:0007669"/>
    <property type="project" value="UniProtKB-UniPathway"/>
</dbReference>
<keyword evidence="8" id="KW-0520">NAD</keyword>
<dbReference type="EMBL" id="JAADJU010000014">
    <property type="protein sequence ID" value="NMP29476.1"/>
    <property type="molecule type" value="Genomic_DNA"/>
</dbReference>
<reference evidence="13 14" key="2">
    <citation type="submission" date="2020-06" db="EMBL/GenBank/DDBJ databases">
        <title>Polyphasic characterization of a Rahnella strain isolated from tree sap.</title>
        <authorList>
            <person name="Kim I.S."/>
        </authorList>
    </citation>
    <scope>NUCLEOTIDE SEQUENCE [LARGE SCALE GENOMIC DNA]</scope>
    <source>
        <strain evidence="13 14">SAP-1</strain>
    </source>
</reference>
<keyword evidence="9" id="KW-0486">Methionine biosynthesis</keyword>
<evidence type="ECO:0000256" key="11">
    <source>
        <dbReference type="ARBA" id="ARBA00048628"/>
    </source>
</evidence>